<dbReference type="EMBL" id="CM045867">
    <property type="protein sequence ID" value="KAI7959220.1"/>
    <property type="molecule type" value="Genomic_DNA"/>
</dbReference>
<sequence length="64" mass="6841">MFGFSQTIIVGLLLLQVALAFPIPSEMQAGTVEKRPDDHAEKLYPKYTCFGPSPSGCPHPGHGG</sequence>
<evidence type="ECO:0000313" key="2">
    <source>
        <dbReference type="Proteomes" id="UP001060170"/>
    </source>
</evidence>
<accession>A0ACC0ETN0</accession>
<reference evidence="1 2" key="3">
    <citation type="journal article" date="2022" name="Microbiol. Spectr.">
        <title>Folding features and dynamics of 3D genome architecture in plant fungal pathogens.</title>
        <authorList>
            <person name="Xia C."/>
        </authorList>
    </citation>
    <scope>NUCLEOTIDE SEQUENCE [LARGE SCALE GENOMIC DNA]</scope>
    <source>
        <strain evidence="1 2">93-210</strain>
    </source>
</reference>
<name>A0ACC0ETN0_9BASI</name>
<reference evidence="2" key="1">
    <citation type="journal article" date="2018" name="BMC Genomics">
        <title>Genomic insights into host adaptation between the wheat stripe rust pathogen (Puccinia striiformis f. sp. tritici) and the barley stripe rust pathogen (Puccinia striiformis f. sp. hordei).</title>
        <authorList>
            <person name="Xia C."/>
            <person name="Wang M."/>
            <person name="Yin C."/>
            <person name="Cornejo O.E."/>
            <person name="Hulbert S.H."/>
            <person name="Chen X."/>
        </authorList>
    </citation>
    <scope>NUCLEOTIDE SEQUENCE [LARGE SCALE GENOMIC DNA]</scope>
    <source>
        <strain evidence="2">93-210</strain>
    </source>
</reference>
<protein>
    <submittedName>
        <fullName evidence="1">Uncharacterized protein</fullName>
    </submittedName>
</protein>
<gene>
    <name evidence="1" type="ORF">MJO28_003011</name>
</gene>
<keyword evidence="2" id="KW-1185">Reference proteome</keyword>
<proteinExistence type="predicted"/>
<reference evidence="2" key="2">
    <citation type="journal article" date="2018" name="Mol. Plant Microbe Interact.">
        <title>Genome sequence resources for the wheat stripe rust pathogen (Puccinia striiformis f. sp. tritici) and the barley stripe rust pathogen (Puccinia striiformis f. sp. hordei).</title>
        <authorList>
            <person name="Xia C."/>
            <person name="Wang M."/>
            <person name="Yin C."/>
            <person name="Cornejo O.E."/>
            <person name="Hulbert S.H."/>
            <person name="Chen X."/>
        </authorList>
    </citation>
    <scope>NUCLEOTIDE SEQUENCE [LARGE SCALE GENOMIC DNA]</scope>
    <source>
        <strain evidence="2">93-210</strain>
    </source>
</reference>
<dbReference type="Proteomes" id="UP001060170">
    <property type="component" value="Chromosome 3"/>
</dbReference>
<organism evidence="1 2">
    <name type="scientific">Puccinia striiformis f. sp. tritici</name>
    <dbReference type="NCBI Taxonomy" id="168172"/>
    <lineage>
        <taxon>Eukaryota</taxon>
        <taxon>Fungi</taxon>
        <taxon>Dikarya</taxon>
        <taxon>Basidiomycota</taxon>
        <taxon>Pucciniomycotina</taxon>
        <taxon>Pucciniomycetes</taxon>
        <taxon>Pucciniales</taxon>
        <taxon>Pucciniaceae</taxon>
        <taxon>Puccinia</taxon>
    </lineage>
</organism>
<evidence type="ECO:0000313" key="1">
    <source>
        <dbReference type="EMBL" id="KAI7959220.1"/>
    </source>
</evidence>
<comment type="caution">
    <text evidence="1">The sequence shown here is derived from an EMBL/GenBank/DDBJ whole genome shotgun (WGS) entry which is preliminary data.</text>
</comment>